<reference evidence="1" key="1">
    <citation type="journal article" date="2023" name="bioRxiv">
        <title>Improved chromosome-level genome assembly for marigold (Tagetes erecta).</title>
        <authorList>
            <person name="Jiang F."/>
            <person name="Yuan L."/>
            <person name="Wang S."/>
            <person name="Wang H."/>
            <person name="Xu D."/>
            <person name="Wang A."/>
            <person name="Fan W."/>
        </authorList>
    </citation>
    <scope>NUCLEOTIDE SEQUENCE</scope>
    <source>
        <strain evidence="1">WSJ</strain>
        <tissue evidence="1">Leaf</tissue>
    </source>
</reference>
<sequence length="96" mass="11108">MALPQWHRVVWVLRDSSLNLESKRFYISVLSCLQTDVKWASAGKKGLPRIKKKLILFNKKNKVKKKKICMNELHCLPPTSSCVLSFIVSFFSLFPI</sequence>
<dbReference type="Proteomes" id="UP001229421">
    <property type="component" value="Unassembled WGS sequence"/>
</dbReference>
<protein>
    <submittedName>
        <fullName evidence="1">Uncharacterized protein</fullName>
    </submittedName>
</protein>
<accession>A0AAD8P488</accession>
<dbReference type="EMBL" id="JAUHHV010000002">
    <property type="protein sequence ID" value="KAK1431357.1"/>
    <property type="molecule type" value="Genomic_DNA"/>
</dbReference>
<keyword evidence="2" id="KW-1185">Reference proteome</keyword>
<evidence type="ECO:0000313" key="1">
    <source>
        <dbReference type="EMBL" id="KAK1431357.1"/>
    </source>
</evidence>
<comment type="caution">
    <text evidence="1">The sequence shown here is derived from an EMBL/GenBank/DDBJ whole genome shotgun (WGS) entry which is preliminary data.</text>
</comment>
<name>A0AAD8P488_TARER</name>
<organism evidence="1 2">
    <name type="scientific">Tagetes erecta</name>
    <name type="common">African marigold</name>
    <dbReference type="NCBI Taxonomy" id="13708"/>
    <lineage>
        <taxon>Eukaryota</taxon>
        <taxon>Viridiplantae</taxon>
        <taxon>Streptophyta</taxon>
        <taxon>Embryophyta</taxon>
        <taxon>Tracheophyta</taxon>
        <taxon>Spermatophyta</taxon>
        <taxon>Magnoliopsida</taxon>
        <taxon>eudicotyledons</taxon>
        <taxon>Gunneridae</taxon>
        <taxon>Pentapetalae</taxon>
        <taxon>asterids</taxon>
        <taxon>campanulids</taxon>
        <taxon>Asterales</taxon>
        <taxon>Asteraceae</taxon>
        <taxon>Asteroideae</taxon>
        <taxon>Heliantheae alliance</taxon>
        <taxon>Tageteae</taxon>
        <taxon>Tagetes</taxon>
    </lineage>
</organism>
<proteinExistence type="predicted"/>
<evidence type="ECO:0000313" key="2">
    <source>
        <dbReference type="Proteomes" id="UP001229421"/>
    </source>
</evidence>
<dbReference type="AlphaFoldDB" id="A0AAD8P488"/>
<gene>
    <name evidence="1" type="ORF">QVD17_07814</name>
</gene>